<organism evidence="8 9">
    <name type="scientific">Actinopolymorpha pittospori</name>
    <dbReference type="NCBI Taxonomy" id="648752"/>
    <lineage>
        <taxon>Bacteria</taxon>
        <taxon>Bacillati</taxon>
        <taxon>Actinomycetota</taxon>
        <taxon>Actinomycetes</taxon>
        <taxon>Propionibacteriales</taxon>
        <taxon>Actinopolymorphaceae</taxon>
        <taxon>Actinopolymorpha</taxon>
    </lineage>
</organism>
<dbReference type="PRINTS" id="PR01035">
    <property type="entry name" value="TCRTETA"/>
</dbReference>
<evidence type="ECO:0000256" key="4">
    <source>
        <dbReference type="ARBA" id="ARBA00022989"/>
    </source>
</evidence>
<accession>A0A927NB10</accession>
<dbReference type="Gene3D" id="1.20.1250.20">
    <property type="entry name" value="MFS general substrate transporter like domains"/>
    <property type="match status" value="1"/>
</dbReference>
<dbReference type="InterPro" id="IPR036259">
    <property type="entry name" value="MFS_trans_sf"/>
</dbReference>
<dbReference type="PROSITE" id="PS50850">
    <property type="entry name" value="MFS"/>
    <property type="match status" value="1"/>
</dbReference>
<keyword evidence="9" id="KW-1185">Reference proteome</keyword>
<dbReference type="CDD" id="cd17321">
    <property type="entry name" value="MFS_MMR_MDR_like"/>
    <property type="match status" value="1"/>
</dbReference>
<protein>
    <submittedName>
        <fullName evidence="8">MFS family permease</fullName>
    </submittedName>
</protein>
<evidence type="ECO:0000313" key="8">
    <source>
        <dbReference type="EMBL" id="MBE1612207.1"/>
    </source>
</evidence>
<proteinExistence type="predicted"/>
<feature type="transmembrane region" description="Helical" evidence="6">
    <location>
        <begin position="424"/>
        <end position="447"/>
    </location>
</feature>
<comment type="caution">
    <text evidence="8">The sequence shown here is derived from an EMBL/GenBank/DDBJ whole genome shotgun (WGS) entry which is preliminary data.</text>
</comment>
<reference evidence="8" key="1">
    <citation type="submission" date="2020-10" db="EMBL/GenBank/DDBJ databases">
        <title>Sequencing the genomes of 1000 actinobacteria strains.</title>
        <authorList>
            <person name="Klenk H.-P."/>
        </authorList>
    </citation>
    <scope>NUCLEOTIDE SEQUENCE</scope>
    <source>
        <strain evidence="8">DSM 45354</strain>
    </source>
</reference>
<dbReference type="PANTHER" id="PTHR42718">
    <property type="entry name" value="MAJOR FACILITATOR SUPERFAMILY MULTIDRUG TRANSPORTER MFSC"/>
    <property type="match status" value="1"/>
</dbReference>
<feature type="transmembrane region" description="Helical" evidence="6">
    <location>
        <begin position="76"/>
        <end position="96"/>
    </location>
</feature>
<dbReference type="GO" id="GO:0022857">
    <property type="term" value="F:transmembrane transporter activity"/>
    <property type="evidence" value="ECO:0007669"/>
    <property type="project" value="InterPro"/>
</dbReference>
<feature type="transmembrane region" description="Helical" evidence="6">
    <location>
        <begin position="132"/>
        <end position="150"/>
    </location>
</feature>
<dbReference type="Gene3D" id="1.20.1720.10">
    <property type="entry name" value="Multidrug resistance protein D"/>
    <property type="match status" value="1"/>
</dbReference>
<feature type="transmembrane region" description="Helical" evidence="6">
    <location>
        <begin position="217"/>
        <end position="238"/>
    </location>
</feature>
<dbReference type="InterPro" id="IPR020846">
    <property type="entry name" value="MFS_dom"/>
</dbReference>
<name>A0A927NB10_9ACTN</name>
<feature type="transmembrane region" description="Helical" evidence="6">
    <location>
        <begin position="162"/>
        <end position="181"/>
    </location>
</feature>
<keyword evidence="3 6" id="KW-0812">Transmembrane</keyword>
<gene>
    <name evidence="8" type="ORF">HEB94_009055</name>
</gene>
<sequence>MNRRSLVLSAVLLSALSVPLTITGASIALPDLRRDLGADLTTAQWVVNGYNVAFAASLTFAGSLADVLGRRRAFTAGVALFVLGSLLCAVSGDVALLNVARVLAGVGAAAGTAAGASLLAATFDGPARTRAFGLLGTLLGVGLALGPTVSGHLVSTSGWRAVFVPPVVLSALVLTLCLLLPRSTAPVGRRIDWPGGTFFTAGLVLVIVVLVEAPALGLADPLILTGLLAAIGFVVGFVRTERRAREPMFDLGLLANRRFVGYAVAAGALMGLLVPLLVYLPSYLIAVVGLDSDASGLWLLALTLPSVALPSVGAVIARHRPRLLVVGAVALSGVGVALLTSTGRDSGFWEFAPAFLALGTGVGLTTGVVDGLAVSAVGAEDAGTAAGIFNTARLTTETIALASVGALLAALSGGHLEGAGFTTALHAVCAALGLLAIGAAAVVAVILR</sequence>
<evidence type="ECO:0000256" key="6">
    <source>
        <dbReference type="SAM" id="Phobius"/>
    </source>
</evidence>
<dbReference type="GO" id="GO:0005886">
    <property type="term" value="C:plasma membrane"/>
    <property type="evidence" value="ECO:0007669"/>
    <property type="project" value="UniProtKB-SubCell"/>
</dbReference>
<dbReference type="InterPro" id="IPR011701">
    <property type="entry name" value="MFS"/>
</dbReference>
<feature type="transmembrane region" description="Helical" evidence="6">
    <location>
        <begin position="193"/>
        <end position="211"/>
    </location>
</feature>
<dbReference type="AlphaFoldDB" id="A0A927NB10"/>
<feature type="transmembrane region" description="Helical" evidence="6">
    <location>
        <begin position="102"/>
        <end position="120"/>
    </location>
</feature>
<feature type="transmembrane region" description="Helical" evidence="6">
    <location>
        <begin position="297"/>
        <end position="316"/>
    </location>
</feature>
<feature type="transmembrane region" description="Helical" evidence="6">
    <location>
        <begin position="354"/>
        <end position="379"/>
    </location>
</feature>
<dbReference type="InterPro" id="IPR001958">
    <property type="entry name" value="Tet-R_TetA/multi-R_MdtG-like"/>
</dbReference>
<feature type="domain" description="Major facilitator superfamily (MFS) profile" evidence="7">
    <location>
        <begin position="3"/>
        <end position="448"/>
    </location>
</feature>
<keyword evidence="5 6" id="KW-0472">Membrane</keyword>
<feature type="transmembrane region" description="Helical" evidence="6">
    <location>
        <begin position="323"/>
        <end position="342"/>
    </location>
</feature>
<feature type="transmembrane region" description="Helical" evidence="6">
    <location>
        <begin position="259"/>
        <end position="285"/>
    </location>
</feature>
<evidence type="ECO:0000256" key="1">
    <source>
        <dbReference type="ARBA" id="ARBA00004651"/>
    </source>
</evidence>
<feature type="transmembrane region" description="Helical" evidence="6">
    <location>
        <begin position="391"/>
        <end position="412"/>
    </location>
</feature>
<comment type="subcellular location">
    <subcellularLocation>
        <location evidence="1">Cell membrane</location>
        <topology evidence="1">Multi-pass membrane protein</topology>
    </subcellularLocation>
</comment>
<dbReference type="PANTHER" id="PTHR42718:SF9">
    <property type="entry name" value="MAJOR FACILITATOR SUPERFAMILY MULTIDRUG TRANSPORTER MFSC"/>
    <property type="match status" value="1"/>
</dbReference>
<dbReference type="Proteomes" id="UP000638648">
    <property type="component" value="Unassembled WGS sequence"/>
</dbReference>
<feature type="transmembrane region" description="Helical" evidence="6">
    <location>
        <begin position="48"/>
        <end position="69"/>
    </location>
</feature>
<keyword evidence="2" id="KW-0813">Transport</keyword>
<evidence type="ECO:0000256" key="3">
    <source>
        <dbReference type="ARBA" id="ARBA00022692"/>
    </source>
</evidence>
<evidence type="ECO:0000313" key="9">
    <source>
        <dbReference type="Proteomes" id="UP000638648"/>
    </source>
</evidence>
<keyword evidence="4 6" id="KW-1133">Transmembrane helix</keyword>
<dbReference type="Pfam" id="PF07690">
    <property type="entry name" value="MFS_1"/>
    <property type="match status" value="1"/>
</dbReference>
<dbReference type="SUPFAM" id="SSF103473">
    <property type="entry name" value="MFS general substrate transporter"/>
    <property type="match status" value="1"/>
</dbReference>
<dbReference type="EMBL" id="JADBEM010000001">
    <property type="protein sequence ID" value="MBE1612207.1"/>
    <property type="molecule type" value="Genomic_DNA"/>
</dbReference>
<evidence type="ECO:0000256" key="2">
    <source>
        <dbReference type="ARBA" id="ARBA00022448"/>
    </source>
</evidence>
<evidence type="ECO:0000256" key="5">
    <source>
        <dbReference type="ARBA" id="ARBA00023136"/>
    </source>
</evidence>
<dbReference type="RefSeq" id="WP_192755297.1">
    <property type="nucleotide sequence ID" value="NZ_BAABJL010000005.1"/>
</dbReference>
<evidence type="ECO:0000259" key="7">
    <source>
        <dbReference type="PROSITE" id="PS50850"/>
    </source>
</evidence>